<keyword evidence="5" id="KW-0297">G-protein coupled receptor</keyword>
<dbReference type="PANTHER" id="PTHR24249">
    <property type="entry name" value="HISTAMINE RECEPTOR-RELATED G-PROTEIN COUPLED RECEPTOR"/>
    <property type="match status" value="1"/>
</dbReference>
<name>A0AAN9BIK2_9CAEN</name>
<feature type="transmembrane region" description="Helical" evidence="9">
    <location>
        <begin position="180"/>
        <end position="204"/>
    </location>
</feature>
<keyword evidence="12" id="KW-1185">Reference proteome</keyword>
<dbReference type="GO" id="GO:0005886">
    <property type="term" value="C:plasma membrane"/>
    <property type="evidence" value="ECO:0007669"/>
    <property type="project" value="UniProtKB-SubCell"/>
</dbReference>
<evidence type="ECO:0000256" key="6">
    <source>
        <dbReference type="ARBA" id="ARBA00023136"/>
    </source>
</evidence>
<evidence type="ECO:0000256" key="8">
    <source>
        <dbReference type="ARBA" id="ARBA00023224"/>
    </source>
</evidence>
<evidence type="ECO:0000256" key="5">
    <source>
        <dbReference type="ARBA" id="ARBA00023040"/>
    </source>
</evidence>
<dbReference type="InterPro" id="IPR050569">
    <property type="entry name" value="TAAR"/>
</dbReference>
<dbReference type="AlphaFoldDB" id="A0AAN9BIK2"/>
<evidence type="ECO:0000256" key="3">
    <source>
        <dbReference type="ARBA" id="ARBA00022692"/>
    </source>
</evidence>
<keyword evidence="3 9" id="KW-0812">Transmembrane</keyword>
<dbReference type="Pfam" id="PF00001">
    <property type="entry name" value="7tm_1"/>
    <property type="match status" value="1"/>
</dbReference>
<dbReference type="SUPFAM" id="SSF81321">
    <property type="entry name" value="Family A G protein-coupled receptor-like"/>
    <property type="match status" value="1"/>
</dbReference>
<proteinExistence type="predicted"/>
<dbReference type="InterPro" id="IPR017452">
    <property type="entry name" value="GPCR_Rhodpsn_7TM"/>
</dbReference>
<feature type="transmembrane region" description="Helical" evidence="9">
    <location>
        <begin position="110"/>
        <end position="128"/>
    </location>
</feature>
<comment type="subcellular location">
    <subcellularLocation>
        <location evidence="1">Cell membrane</location>
        <topology evidence="1">Multi-pass membrane protein</topology>
    </subcellularLocation>
</comment>
<feature type="transmembrane region" description="Helical" evidence="9">
    <location>
        <begin position="20"/>
        <end position="42"/>
    </location>
</feature>
<evidence type="ECO:0000256" key="9">
    <source>
        <dbReference type="SAM" id="Phobius"/>
    </source>
</evidence>
<keyword evidence="8" id="KW-0807">Transducer</keyword>
<dbReference type="PROSITE" id="PS50262">
    <property type="entry name" value="G_PROTEIN_RECEP_F1_2"/>
    <property type="match status" value="1"/>
</dbReference>
<evidence type="ECO:0000313" key="12">
    <source>
        <dbReference type="Proteomes" id="UP001374579"/>
    </source>
</evidence>
<dbReference type="GO" id="GO:0004930">
    <property type="term" value="F:G protein-coupled receptor activity"/>
    <property type="evidence" value="ECO:0007669"/>
    <property type="project" value="UniProtKB-KW"/>
</dbReference>
<comment type="caution">
    <text evidence="11">The sequence shown here is derived from an EMBL/GenBank/DDBJ whole genome shotgun (WGS) entry which is preliminary data.</text>
</comment>
<evidence type="ECO:0000256" key="4">
    <source>
        <dbReference type="ARBA" id="ARBA00022989"/>
    </source>
</evidence>
<reference evidence="11 12" key="1">
    <citation type="submission" date="2024-02" db="EMBL/GenBank/DDBJ databases">
        <title>Chromosome-scale genome assembly of the rough periwinkle Littorina saxatilis.</title>
        <authorList>
            <person name="De Jode A."/>
            <person name="Faria R."/>
            <person name="Formenti G."/>
            <person name="Sims Y."/>
            <person name="Smith T.P."/>
            <person name="Tracey A."/>
            <person name="Wood J.M.D."/>
            <person name="Zagrodzka Z.B."/>
            <person name="Johannesson K."/>
            <person name="Butlin R.K."/>
            <person name="Leder E.H."/>
        </authorList>
    </citation>
    <scope>NUCLEOTIDE SEQUENCE [LARGE SCALE GENOMIC DNA]</scope>
    <source>
        <strain evidence="11">Snail1</strain>
        <tissue evidence="11">Muscle</tissue>
    </source>
</reference>
<dbReference type="EMBL" id="JBAMIC010000004">
    <property type="protein sequence ID" value="KAK7106976.1"/>
    <property type="molecule type" value="Genomic_DNA"/>
</dbReference>
<dbReference type="CDD" id="cd00637">
    <property type="entry name" value="7tm_classA_rhodopsin-like"/>
    <property type="match status" value="1"/>
</dbReference>
<keyword evidence="6 9" id="KW-0472">Membrane</keyword>
<accession>A0AAN9BIK2</accession>
<sequence length="355" mass="40338">MNCTHDPTSHLRNLDPGFMTYYLGAFALLTAVNVGGNSLVLLTIRRHRSMWTPINGFICSLALSDLLLAVIYPTYNVAGIDVESVTSVLGQITVCRILQTESIALELCSSYALVAITVTRYLSIARPLRYHNDVTPRRCIVIVVTLWVASHTACIILYWYKEPEKTYCNICRYEILFSMTQLGVLTSVQSGVPLCLMIVVYVRLAQIARQLKKRVAICDVTMNFETGTIHCRQPTSHRRHRSFVMITLLLGCYVIAWTPIIVYFFLVILGNYDRNQMEYFSATSRIVLYMNSAVNVFIYAGRMGDFRKHVRRDLRNLLPNCCASRKTSQRDDIMIASTVVGMTTRQNSSWGVRNQ</sequence>
<feature type="transmembrane region" description="Helical" evidence="9">
    <location>
        <begin position="140"/>
        <end position="160"/>
    </location>
</feature>
<dbReference type="Gene3D" id="1.20.1070.10">
    <property type="entry name" value="Rhodopsin 7-helix transmembrane proteins"/>
    <property type="match status" value="1"/>
</dbReference>
<keyword evidence="2" id="KW-1003">Cell membrane</keyword>
<dbReference type="PANTHER" id="PTHR24249:SF372">
    <property type="entry name" value="G-PROTEIN COUPLED RECEPTORS FAMILY 1 PROFILE DOMAIN-CONTAINING PROTEIN"/>
    <property type="match status" value="1"/>
</dbReference>
<organism evidence="11 12">
    <name type="scientific">Littorina saxatilis</name>
    <dbReference type="NCBI Taxonomy" id="31220"/>
    <lineage>
        <taxon>Eukaryota</taxon>
        <taxon>Metazoa</taxon>
        <taxon>Spiralia</taxon>
        <taxon>Lophotrochozoa</taxon>
        <taxon>Mollusca</taxon>
        <taxon>Gastropoda</taxon>
        <taxon>Caenogastropoda</taxon>
        <taxon>Littorinimorpha</taxon>
        <taxon>Littorinoidea</taxon>
        <taxon>Littorinidae</taxon>
        <taxon>Littorina</taxon>
    </lineage>
</organism>
<feature type="transmembrane region" description="Helical" evidence="9">
    <location>
        <begin position="286"/>
        <end position="304"/>
    </location>
</feature>
<feature type="transmembrane region" description="Helical" evidence="9">
    <location>
        <begin position="242"/>
        <end position="266"/>
    </location>
</feature>
<evidence type="ECO:0000259" key="10">
    <source>
        <dbReference type="PROSITE" id="PS50262"/>
    </source>
</evidence>
<feature type="domain" description="G-protein coupled receptors family 1 profile" evidence="10">
    <location>
        <begin position="36"/>
        <end position="299"/>
    </location>
</feature>
<evidence type="ECO:0000256" key="2">
    <source>
        <dbReference type="ARBA" id="ARBA00022475"/>
    </source>
</evidence>
<gene>
    <name evidence="11" type="ORF">V1264_014973</name>
</gene>
<evidence type="ECO:0000256" key="7">
    <source>
        <dbReference type="ARBA" id="ARBA00023170"/>
    </source>
</evidence>
<protein>
    <recommendedName>
        <fullName evidence="10">G-protein coupled receptors family 1 profile domain-containing protein</fullName>
    </recommendedName>
</protein>
<keyword evidence="4 9" id="KW-1133">Transmembrane helix</keyword>
<keyword evidence="7" id="KW-0675">Receptor</keyword>
<evidence type="ECO:0000313" key="11">
    <source>
        <dbReference type="EMBL" id="KAK7106976.1"/>
    </source>
</evidence>
<evidence type="ECO:0000256" key="1">
    <source>
        <dbReference type="ARBA" id="ARBA00004651"/>
    </source>
</evidence>
<feature type="transmembrane region" description="Helical" evidence="9">
    <location>
        <begin position="54"/>
        <end position="75"/>
    </location>
</feature>
<dbReference type="Proteomes" id="UP001374579">
    <property type="component" value="Unassembled WGS sequence"/>
</dbReference>
<dbReference type="PRINTS" id="PR00237">
    <property type="entry name" value="GPCRRHODOPSN"/>
</dbReference>
<dbReference type="InterPro" id="IPR000276">
    <property type="entry name" value="GPCR_Rhodpsn"/>
</dbReference>